<accession>A0A0E9S2N7</accession>
<name>A0A0E9S2N7_ANGAN</name>
<evidence type="ECO:0000313" key="1">
    <source>
        <dbReference type="EMBL" id="JAH35551.1"/>
    </source>
</evidence>
<organism evidence="1">
    <name type="scientific">Anguilla anguilla</name>
    <name type="common">European freshwater eel</name>
    <name type="synonym">Muraena anguilla</name>
    <dbReference type="NCBI Taxonomy" id="7936"/>
    <lineage>
        <taxon>Eukaryota</taxon>
        <taxon>Metazoa</taxon>
        <taxon>Chordata</taxon>
        <taxon>Craniata</taxon>
        <taxon>Vertebrata</taxon>
        <taxon>Euteleostomi</taxon>
        <taxon>Actinopterygii</taxon>
        <taxon>Neopterygii</taxon>
        <taxon>Teleostei</taxon>
        <taxon>Anguilliformes</taxon>
        <taxon>Anguillidae</taxon>
        <taxon>Anguilla</taxon>
    </lineage>
</organism>
<protein>
    <submittedName>
        <fullName evidence="1">Uncharacterized protein</fullName>
    </submittedName>
</protein>
<dbReference type="EMBL" id="GBXM01073026">
    <property type="protein sequence ID" value="JAH35551.1"/>
    <property type="molecule type" value="Transcribed_RNA"/>
</dbReference>
<dbReference type="AlphaFoldDB" id="A0A0E9S2N7"/>
<reference evidence="1" key="2">
    <citation type="journal article" date="2015" name="Fish Shellfish Immunol.">
        <title>Early steps in the European eel (Anguilla anguilla)-Vibrio vulnificus interaction in the gills: Role of the RtxA13 toxin.</title>
        <authorList>
            <person name="Callol A."/>
            <person name="Pajuelo D."/>
            <person name="Ebbesson L."/>
            <person name="Teles M."/>
            <person name="MacKenzie S."/>
            <person name="Amaro C."/>
        </authorList>
    </citation>
    <scope>NUCLEOTIDE SEQUENCE</scope>
</reference>
<sequence>MFRMFLQRSEIVSMSRQRIICNFINRNIINETGIYHERWLTLHSE</sequence>
<proteinExistence type="predicted"/>
<reference evidence="1" key="1">
    <citation type="submission" date="2014-11" db="EMBL/GenBank/DDBJ databases">
        <authorList>
            <person name="Amaro Gonzalez C."/>
        </authorList>
    </citation>
    <scope>NUCLEOTIDE SEQUENCE</scope>
</reference>